<feature type="active site" evidence="4">
    <location>
        <position position="433"/>
    </location>
</feature>
<evidence type="ECO:0000259" key="5">
    <source>
        <dbReference type="Pfam" id="PF01656"/>
    </source>
</evidence>
<dbReference type="NCBIfam" id="NF001989">
    <property type="entry name" value="PRK00784.1"/>
    <property type="match status" value="1"/>
</dbReference>
<evidence type="ECO:0000256" key="1">
    <source>
        <dbReference type="ARBA" id="ARBA00004953"/>
    </source>
</evidence>
<dbReference type="Gene3D" id="3.40.50.880">
    <property type="match status" value="1"/>
</dbReference>
<dbReference type="PANTHER" id="PTHR21343:SF1">
    <property type="entry name" value="COBYRIC ACID SYNTHASE"/>
    <property type="match status" value="1"/>
</dbReference>
<dbReference type="PROSITE" id="PS51273">
    <property type="entry name" value="GATASE_TYPE_1"/>
    <property type="match status" value="1"/>
</dbReference>
<evidence type="ECO:0000256" key="2">
    <source>
        <dbReference type="ARBA" id="ARBA00022573"/>
    </source>
</evidence>
<dbReference type="GO" id="GO:0015420">
    <property type="term" value="F:ABC-type vitamin B12 transporter activity"/>
    <property type="evidence" value="ECO:0007669"/>
    <property type="project" value="UniProtKB-UniRule"/>
</dbReference>
<dbReference type="Gene3D" id="3.40.50.300">
    <property type="entry name" value="P-loop containing nucleotide triphosphate hydrolases"/>
    <property type="match status" value="1"/>
</dbReference>
<dbReference type="OrthoDB" id="9808302at2"/>
<keyword evidence="3 4" id="KW-0315">Glutamine amidotransferase</keyword>
<dbReference type="PROSITE" id="PS51274">
    <property type="entry name" value="GATASE_COBBQ"/>
    <property type="match status" value="1"/>
</dbReference>
<dbReference type="PATRIC" id="fig|1202534.3.peg.513"/>
<dbReference type="InterPro" id="IPR033949">
    <property type="entry name" value="CobQ_GATase1"/>
</dbReference>
<reference evidence="7 8" key="1">
    <citation type="submission" date="2013-03" db="EMBL/GenBank/DDBJ databases">
        <title>Whole genome shotgun sequencing of Clostridium sartagoforme AAU1.</title>
        <authorList>
            <person name="Joshi C.G."/>
            <person name="Duggirala S.M."/>
            <person name="Nathani N.M."/>
            <person name="Bhatt V.D."/>
            <person name="Patel A.K."/>
            <person name="Pandya P.R."/>
            <person name="KaPatel J.A."/>
        </authorList>
    </citation>
    <scope>NUCLEOTIDE SEQUENCE [LARGE SCALE GENOMIC DNA]</scope>
    <source>
        <strain evidence="7 8">AAU1</strain>
    </source>
</reference>
<dbReference type="HAMAP" id="MF_00028">
    <property type="entry name" value="CobQ"/>
    <property type="match status" value="1"/>
</dbReference>
<dbReference type="EMBL" id="ASRV01000029">
    <property type="protein sequence ID" value="EOR27805.1"/>
    <property type="molecule type" value="Genomic_DNA"/>
</dbReference>
<protein>
    <recommendedName>
        <fullName evidence="4">Cobyric acid synthase</fullName>
    </recommendedName>
</protein>
<evidence type="ECO:0000256" key="4">
    <source>
        <dbReference type="HAMAP-Rule" id="MF_00028"/>
    </source>
</evidence>
<dbReference type="SUPFAM" id="SSF52540">
    <property type="entry name" value="P-loop containing nucleoside triphosphate hydrolases"/>
    <property type="match status" value="1"/>
</dbReference>
<feature type="active site" description="Nucleophile" evidence="4">
    <location>
        <position position="329"/>
    </location>
</feature>
<dbReference type="Proteomes" id="UP000013988">
    <property type="component" value="Unassembled WGS sequence"/>
</dbReference>
<sequence length="488" mass="55000">MSKSVMLLGTASSVGKSTLAAAFCRYFKNKALKVAPFKALNISLNSYVTKDGLEMGRAQVVQAEACEIEPEAWMNPVLLKPSGNMTTQVIVNGKVKCNIESYKYKELNKELKEIVKETFYKISKEYDVIVLEGSGSCAEINLKDSDIANMSMARDSDSPVILVADIDRGGVFASVVGTIMLLDEEDRRRVKGVIINKFRGKIDLFKPAMRQLEDIIKIPVLGVMPYFQLDIEDEDSVTERLNNRDIKKLDIVVIKLPYMSNFTDFNALARLNGVSIRYVDNRRDIGNPHLLIIPGSKNTIEDLREIKKNGIFNEIVNLKNKGTLIFGICGGYQMLGNLIEDKLGIEGKETFENGFGFLNIKTIFNRNKITKQSEGKIISNKIPEFNDIKVVGYEIHNGISNLDENAIPFIKLNNGEIAGTTNKESTVFGTYIHGIFDDSKFVNIFIKYLLKVNKIEDIDQDKLSYKQYKMKQFDELSKILQSNIDMKK</sequence>
<keyword evidence="8" id="KW-1185">Reference proteome</keyword>
<accession>R9CFL8</accession>
<dbReference type="Pfam" id="PF01656">
    <property type="entry name" value="CbiA"/>
    <property type="match status" value="1"/>
</dbReference>
<proteinExistence type="inferred from homology"/>
<dbReference type="CDD" id="cd05389">
    <property type="entry name" value="CobQ_N"/>
    <property type="match status" value="1"/>
</dbReference>
<dbReference type="AlphaFoldDB" id="R9CFL8"/>
<dbReference type="SUPFAM" id="SSF52317">
    <property type="entry name" value="Class I glutamine amidotransferase-like"/>
    <property type="match status" value="1"/>
</dbReference>
<dbReference type="PANTHER" id="PTHR21343">
    <property type="entry name" value="DETHIOBIOTIN SYNTHETASE"/>
    <property type="match status" value="1"/>
</dbReference>
<dbReference type="InterPro" id="IPR011698">
    <property type="entry name" value="GATase_3"/>
</dbReference>
<comment type="similarity">
    <text evidence="4">Belongs to the CobB/CobQ family. CobQ subfamily.</text>
</comment>
<gene>
    <name evidence="4" type="primary">cobQ</name>
    <name evidence="7" type="ORF">A500_02571</name>
</gene>
<dbReference type="InterPro" id="IPR004459">
    <property type="entry name" value="CobQ_synth"/>
</dbReference>
<dbReference type="UniPathway" id="UPA00148"/>
<comment type="function">
    <text evidence="4">Catalyzes amidations at positions B, D, E, and G on adenosylcobyrinic A,C-diamide. NH(2) groups are provided by glutamine, and one molecule of ATP is hydrogenolyzed for each amidation.</text>
</comment>
<name>R9CFL8_9CLOT</name>
<dbReference type="Pfam" id="PF07685">
    <property type="entry name" value="GATase_3"/>
    <property type="match status" value="1"/>
</dbReference>
<keyword evidence="2 4" id="KW-0169">Cobalamin biosynthesis</keyword>
<dbReference type="GO" id="GO:0003824">
    <property type="term" value="F:catalytic activity"/>
    <property type="evidence" value="ECO:0007669"/>
    <property type="project" value="InterPro"/>
</dbReference>
<dbReference type="RefSeq" id="WP_016206006.1">
    <property type="nucleotide sequence ID" value="NZ_ASRV01000029.1"/>
</dbReference>
<comment type="pathway">
    <text evidence="1 4">Cofactor biosynthesis; adenosylcobalamin biosynthesis.</text>
</comment>
<feature type="domain" description="CobB/CobQ-like glutamine amidotransferase" evidence="6">
    <location>
        <begin position="250"/>
        <end position="440"/>
    </location>
</feature>
<evidence type="ECO:0000313" key="8">
    <source>
        <dbReference type="Proteomes" id="UP000013988"/>
    </source>
</evidence>
<dbReference type="InterPro" id="IPR047045">
    <property type="entry name" value="CobQ_N"/>
</dbReference>
<evidence type="ECO:0000259" key="6">
    <source>
        <dbReference type="Pfam" id="PF07685"/>
    </source>
</evidence>
<dbReference type="InterPro" id="IPR027417">
    <property type="entry name" value="P-loop_NTPase"/>
</dbReference>
<evidence type="ECO:0000256" key="3">
    <source>
        <dbReference type="ARBA" id="ARBA00022962"/>
    </source>
</evidence>
<dbReference type="NCBIfam" id="TIGR00313">
    <property type="entry name" value="cobQ"/>
    <property type="match status" value="1"/>
</dbReference>
<comment type="caution">
    <text evidence="7">The sequence shown here is derived from an EMBL/GenBank/DDBJ whole genome shotgun (WGS) entry which is preliminary data.</text>
</comment>
<dbReference type="CDD" id="cd01750">
    <property type="entry name" value="GATase1_CobQ"/>
    <property type="match status" value="1"/>
</dbReference>
<feature type="domain" description="CobQ/CobB/MinD/ParA nucleotide binding" evidence="5">
    <location>
        <begin position="6"/>
        <end position="228"/>
    </location>
</feature>
<dbReference type="InterPro" id="IPR029062">
    <property type="entry name" value="Class_I_gatase-like"/>
</dbReference>
<organism evidence="7 8">
    <name type="scientific">Clostridium sartagoforme AAU1</name>
    <dbReference type="NCBI Taxonomy" id="1202534"/>
    <lineage>
        <taxon>Bacteria</taxon>
        <taxon>Bacillati</taxon>
        <taxon>Bacillota</taxon>
        <taxon>Clostridia</taxon>
        <taxon>Eubacteriales</taxon>
        <taxon>Clostridiaceae</taxon>
        <taxon>Clostridium</taxon>
    </lineage>
</organism>
<evidence type="ECO:0000313" key="7">
    <source>
        <dbReference type="EMBL" id="EOR27805.1"/>
    </source>
</evidence>
<dbReference type="GO" id="GO:0009236">
    <property type="term" value="P:cobalamin biosynthetic process"/>
    <property type="evidence" value="ECO:0007669"/>
    <property type="project" value="UniProtKB-UniRule"/>
</dbReference>
<dbReference type="InterPro" id="IPR002586">
    <property type="entry name" value="CobQ/CobB/MinD/ParA_Nub-bd_dom"/>
</dbReference>